<evidence type="ECO:0000313" key="11">
    <source>
        <dbReference type="Proteomes" id="UP000292052"/>
    </source>
</evidence>
<sequence>MMYKLVVLALVSAAVVSAYDVVQDEEGQEFYLVPLHRQRRQTNIGISKENPGVRITAGHKGTVFDNGNHRVDGGAFASKQFRPSGPATVGGQLGYSHVPSGSNLNVGAQHTQRFGTDLSASGRGNLWRQGNSRLDAVGSYNRHYGGLGGTRRPNYYGGLQFNHRF</sequence>
<gene>
    <name evidence="10" type="ORF">BDFB_011474</name>
</gene>
<feature type="domain" description="Attacin C-terminal" evidence="9">
    <location>
        <begin position="52"/>
        <end position="165"/>
    </location>
</feature>
<comment type="similarity">
    <text evidence="2">Belongs to the attacin/sarcotoxin-2 family.</text>
</comment>
<proteinExistence type="inferred from homology"/>
<protein>
    <recommendedName>
        <fullName evidence="9">Attacin C-terminal domain-containing protein</fullName>
    </recommendedName>
</protein>
<dbReference type="GO" id="GO:0005576">
    <property type="term" value="C:extracellular region"/>
    <property type="evidence" value="ECO:0007669"/>
    <property type="project" value="UniProtKB-SubCell"/>
</dbReference>
<dbReference type="OrthoDB" id="8117451at2759"/>
<name>A0A482VGW5_ASBVE</name>
<evidence type="ECO:0000313" key="10">
    <source>
        <dbReference type="EMBL" id="RZC32121.1"/>
    </source>
</evidence>
<evidence type="ECO:0000256" key="6">
    <source>
        <dbReference type="ARBA" id="ARBA00022859"/>
    </source>
</evidence>
<dbReference type="GO" id="GO:0045087">
    <property type="term" value="P:innate immune response"/>
    <property type="evidence" value="ECO:0007669"/>
    <property type="project" value="UniProtKB-KW"/>
</dbReference>
<dbReference type="EMBL" id="QDEB01100095">
    <property type="protein sequence ID" value="RZC32121.1"/>
    <property type="molecule type" value="Genomic_DNA"/>
</dbReference>
<reference evidence="10 11" key="1">
    <citation type="submission" date="2017-03" db="EMBL/GenBank/DDBJ databases">
        <title>Genome of the blue death feigning beetle - Asbolus verrucosus.</title>
        <authorList>
            <person name="Rider S.D."/>
        </authorList>
    </citation>
    <scope>NUCLEOTIDE SEQUENCE [LARGE SCALE GENOMIC DNA]</scope>
    <source>
        <strain evidence="10">Butters</strain>
        <tissue evidence="10">Head and leg muscle</tissue>
    </source>
</reference>
<dbReference type="STRING" id="1661398.A0A482VGW5"/>
<keyword evidence="3" id="KW-0964">Secreted</keyword>
<feature type="chain" id="PRO_5019750024" description="Attacin C-terminal domain-containing protein" evidence="8">
    <location>
        <begin position="19"/>
        <end position="165"/>
    </location>
</feature>
<accession>A0A482VGW5</accession>
<evidence type="ECO:0000256" key="4">
    <source>
        <dbReference type="ARBA" id="ARBA00022529"/>
    </source>
</evidence>
<comment type="subcellular location">
    <subcellularLocation>
        <location evidence="1">Secreted</location>
    </subcellularLocation>
</comment>
<dbReference type="AlphaFoldDB" id="A0A482VGW5"/>
<keyword evidence="11" id="KW-1185">Reference proteome</keyword>
<keyword evidence="5" id="KW-0399">Innate immunity</keyword>
<keyword evidence="7" id="KW-0044">Antibiotic</keyword>
<feature type="signal peptide" evidence="8">
    <location>
        <begin position="1"/>
        <end position="18"/>
    </location>
</feature>
<evidence type="ECO:0000259" key="9">
    <source>
        <dbReference type="Pfam" id="PF03769"/>
    </source>
</evidence>
<keyword evidence="8" id="KW-0732">Signal</keyword>
<dbReference type="Proteomes" id="UP000292052">
    <property type="component" value="Unassembled WGS sequence"/>
</dbReference>
<keyword evidence="4" id="KW-0929">Antimicrobial</keyword>
<evidence type="ECO:0000256" key="2">
    <source>
        <dbReference type="ARBA" id="ARBA00007550"/>
    </source>
</evidence>
<dbReference type="Pfam" id="PF03769">
    <property type="entry name" value="Attacin_C"/>
    <property type="match status" value="1"/>
</dbReference>
<evidence type="ECO:0000256" key="8">
    <source>
        <dbReference type="SAM" id="SignalP"/>
    </source>
</evidence>
<evidence type="ECO:0000256" key="1">
    <source>
        <dbReference type="ARBA" id="ARBA00004613"/>
    </source>
</evidence>
<keyword evidence="6" id="KW-0391">Immunity</keyword>
<evidence type="ECO:0000256" key="5">
    <source>
        <dbReference type="ARBA" id="ARBA00022588"/>
    </source>
</evidence>
<evidence type="ECO:0000256" key="7">
    <source>
        <dbReference type="ARBA" id="ARBA00023022"/>
    </source>
</evidence>
<organism evidence="10 11">
    <name type="scientific">Asbolus verrucosus</name>
    <name type="common">Desert ironclad beetle</name>
    <dbReference type="NCBI Taxonomy" id="1661398"/>
    <lineage>
        <taxon>Eukaryota</taxon>
        <taxon>Metazoa</taxon>
        <taxon>Ecdysozoa</taxon>
        <taxon>Arthropoda</taxon>
        <taxon>Hexapoda</taxon>
        <taxon>Insecta</taxon>
        <taxon>Pterygota</taxon>
        <taxon>Neoptera</taxon>
        <taxon>Endopterygota</taxon>
        <taxon>Coleoptera</taxon>
        <taxon>Polyphaga</taxon>
        <taxon>Cucujiformia</taxon>
        <taxon>Tenebrionidae</taxon>
        <taxon>Pimeliinae</taxon>
        <taxon>Asbolus</taxon>
    </lineage>
</organism>
<dbReference type="GO" id="GO:0042742">
    <property type="term" value="P:defense response to bacterium"/>
    <property type="evidence" value="ECO:0007669"/>
    <property type="project" value="UniProtKB-KW"/>
</dbReference>
<evidence type="ECO:0000256" key="3">
    <source>
        <dbReference type="ARBA" id="ARBA00022525"/>
    </source>
</evidence>
<comment type="caution">
    <text evidence="10">The sequence shown here is derived from an EMBL/GenBank/DDBJ whole genome shotgun (WGS) entry which is preliminary data.</text>
</comment>
<dbReference type="InterPro" id="IPR005521">
    <property type="entry name" value="Attacin_C"/>
</dbReference>